<dbReference type="AlphaFoldDB" id="A0AAV4RQN3"/>
<sequence length="128" mass="15395">MHLYSGGFFLYRDVRFKDDPAVLECSLCKYIRKGKKMGINKTFFDYDPKFTTNRLEAFQNPALRLITGAVKPNPSTRCYCRQEIKPFQDTMKMRALILYEKLLRIEDPYWRDYVVKPRQYGIIQKFWT</sequence>
<dbReference type="EMBL" id="BPLR01008180">
    <property type="protein sequence ID" value="GIY22646.1"/>
    <property type="molecule type" value="Genomic_DNA"/>
</dbReference>
<reference evidence="1 2" key="1">
    <citation type="submission" date="2021-06" db="EMBL/GenBank/DDBJ databases">
        <title>Caerostris extrusa draft genome.</title>
        <authorList>
            <person name="Kono N."/>
            <person name="Arakawa K."/>
        </authorList>
    </citation>
    <scope>NUCLEOTIDE SEQUENCE [LARGE SCALE GENOMIC DNA]</scope>
</reference>
<organism evidence="1 2">
    <name type="scientific">Caerostris extrusa</name>
    <name type="common">Bark spider</name>
    <name type="synonym">Caerostris bankana</name>
    <dbReference type="NCBI Taxonomy" id="172846"/>
    <lineage>
        <taxon>Eukaryota</taxon>
        <taxon>Metazoa</taxon>
        <taxon>Ecdysozoa</taxon>
        <taxon>Arthropoda</taxon>
        <taxon>Chelicerata</taxon>
        <taxon>Arachnida</taxon>
        <taxon>Araneae</taxon>
        <taxon>Araneomorphae</taxon>
        <taxon>Entelegynae</taxon>
        <taxon>Araneoidea</taxon>
        <taxon>Araneidae</taxon>
        <taxon>Caerostris</taxon>
    </lineage>
</organism>
<comment type="caution">
    <text evidence="1">The sequence shown here is derived from an EMBL/GenBank/DDBJ whole genome shotgun (WGS) entry which is preliminary data.</text>
</comment>
<gene>
    <name evidence="1" type="primary">AVEN_86717_1</name>
    <name evidence="1" type="ORF">CEXT_368231</name>
</gene>
<protein>
    <submittedName>
        <fullName evidence="1">Uncharacterized protein</fullName>
    </submittedName>
</protein>
<name>A0AAV4RQN3_CAEEX</name>
<dbReference type="Proteomes" id="UP001054945">
    <property type="component" value="Unassembled WGS sequence"/>
</dbReference>
<keyword evidence="2" id="KW-1185">Reference proteome</keyword>
<proteinExistence type="predicted"/>
<evidence type="ECO:0000313" key="2">
    <source>
        <dbReference type="Proteomes" id="UP001054945"/>
    </source>
</evidence>
<evidence type="ECO:0000313" key="1">
    <source>
        <dbReference type="EMBL" id="GIY22646.1"/>
    </source>
</evidence>
<accession>A0AAV4RQN3</accession>